<gene>
    <name evidence="5" type="ORF">EDC34_102167</name>
</gene>
<feature type="chain" id="PRO_5020193119" evidence="4">
    <location>
        <begin position="24"/>
        <end position="346"/>
    </location>
</feature>
<dbReference type="PANTHER" id="PTHR30035:SF3">
    <property type="entry name" value="INTERMEMBRANE PHOSPHOLIPID TRANSPORT SYSTEM LIPOPROTEIN MLAA"/>
    <property type="match status" value="1"/>
</dbReference>
<dbReference type="PANTHER" id="PTHR30035">
    <property type="entry name" value="LIPOPROTEIN VACJ-RELATED"/>
    <property type="match status" value="1"/>
</dbReference>
<evidence type="ECO:0000313" key="5">
    <source>
        <dbReference type="EMBL" id="TCT25279.1"/>
    </source>
</evidence>
<dbReference type="PROSITE" id="PS51257">
    <property type="entry name" value="PROKAR_LIPOPROTEIN"/>
    <property type="match status" value="1"/>
</dbReference>
<evidence type="ECO:0000256" key="2">
    <source>
        <dbReference type="ARBA" id="ARBA00022729"/>
    </source>
</evidence>
<feature type="compositionally biased region" description="Low complexity" evidence="3">
    <location>
        <begin position="44"/>
        <end position="68"/>
    </location>
</feature>
<evidence type="ECO:0000313" key="6">
    <source>
        <dbReference type="Proteomes" id="UP000295414"/>
    </source>
</evidence>
<keyword evidence="6" id="KW-1185">Reference proteome</keyword>
<accession>A0A4R3N7M1</accession>
<feature type="signal peptide" evidence="4">
    <location>
        <begin position="1"/>
        <end position="23"/>
    </location>
</feature>
<dbReference type="GO" id="GO:0120010">
    <property type="term" value="P:intermembrane phospholipid transfer"/>
    <property type="evidence" value="ECO:0007669"/>
    <property type="project" value="TreeGrafter"/>
</dbReference>
<dbReference type="Pfam" id="PF04333">
    <property type="entry name" value="MlaA"/>
    <property type="match status" value="1"/>
</dbReference>
<protein>
    <submittedName>
        <fullName evidence="5">Phospholipid-binding lipoprotein MlaA</fullName>
    </submittedName>
</protein>
<reference evidence="5 6" key="1">
    <citation type="submission" date="2019-03" db="EMBL/GenBank/DDBJ databases">
        <title>Genomic Encyclopedia of Type Strains, Phase IV (KMG-IV): sequencing the most valuable type-strain genomes for metagenomic binning, comparative biology and taxonomic classification.</title>
        <authorList>
            <person name="Goeker M."/>
        </authorList>
    </citation>
    <scope>NUCLEOTIDE SEQUENCE [LARGE SCALE GENOMIC DNA]</scope>
    <source>
        <strain evidence="5 6">DSM 13605</strain>
    </source>
</reference>
<feature type="region of interest" description="Disordered" evidence="3">
    <location>
        <begin position="318"/>
        <end position="346"/>
    </location>
</feature>
<evidence type="ECO:0000256" key="4">
    <source>
        <dbReference type="SAM" id="SignalP"/>
    </source>
</evidence>
<comment type="caution">
    <text evidence="5">The sequence shown here is derived from an EMBL/GenBank/DDBJ whole genome shotgun (WGS) entry which is preliminary data.</text>
</comment>
<feature type="compositionally biased region" description="Low complexity" evidence="3">
    <location>
        <begin position="78"/>
        <end position="87"/>
    </location>
</feature>
<feature type="compositionally biased region" description="Basic and acidic residues" evidence="3">
    <location>
        <begin position="336"/>
        <end position="346"/>
    </location>
</feature>
<keyword evidence="5" id="KW-0449">Lipoprotein</keyword>
<proteinExistence type="inferred from homology"/>
<dbReference type="PRINTS" id="PR01805">
    <property type="entry name" value="VACJLIPOPROT"/>
</dbReference>
<dbReference type="AlphaFoldDB" id="A0A4R3N7M1"/>
<dbReference type="OrthoDB" id="9785326at2"/>
<comment type="similarity">
    <text evidence="1">Belongs to the MlaA family.</text>
</comment>
<dbReference type="Proteomes" id="UP000295414">
    <property type="component" value="Unassembled WGS sequence"/>
</dbReference>
<feature type="region of interest" description="Disordered" evidence="3">
    <location>
        <begin position="32"/>
        <end position="87"/>
    </location>
</feature>
<name>A0A4R3N7M1_9GAMM</name>
<evidence type="ECO:0000256" key="1">
    <source>
        <dbReference type="ARBA" id="ARBA00010634"/>
    </source>
</evidence>
<dbReference type="GO" id="GO:0016020">
    <property type="term" value="C:membrane"/>
    <property type="evidence" value="ECO:0007669"/>
    <property type="project" value="InterPro"/>
</dbReference>
<evidence type="ECO:0000256" key="3">
    <source>
        <dbReference type="SAM" id="MobiDB-lite"/>
    </source>
</evidence>
<organism evidence="5 6">
    <name type="scientific">Thermomonas haemolytica</name>
    <dbReference type="NCBI Taxonomy" id="141949"/>
    <lineage>
        <taxon>Bacteria</taxon>
        <taxon>Pseudomonadati</taxon>
        <taxon>Pseudomonadota</taxon>
        <taxon>Gammaproteobacteria</taxon>
        <taxon>Lysobacterales</taxon>
        <taxon>Lysobacteraceae</taxon>
        <taxon>Thermomonas</taxon>
    </lineage>
</organism>
<dbReference type="InterPro" id="IPR007428">
    <property type="entry name" value="MlaA"/>
</dbReference>
<keyword evidence="2 4" id="KW-0732">Signal</keyword>
<sequence length="346" mass="36584">MARLMLAPLLLLALSGCAGQAVRADVSPARVETQAPAATPDQVAPDATPAAGDTDGAATANATGTPAPDAAPPPADQPPLSAAELAASDASADAADADYAAIYGSAGVDGSSDTTPVLDPWEPMNRRVHAFNLAVDRAVMRPVARAYATVVPAPVRAGVGNFFDNLGAPIAFANLLLQGRPGEALETLGRFLVNTTVGIGGLFDPAGKALKMHRHSADFGRTFARWGWRESRYLELPFLGPSTLRDAFGKAGDYELSPLTHIEKDRTRISLQALQAVDLRAGLLSLDALRQSAPDEYVLTRDAWLARRRYLIESDRKHGDEGIDALPPYLMDAPVEPEKPEPAQQP</sequence>
<dbReference type="EMBL" id="SMAP01000002">
    <property type="protein sequence ID" value="TCT25279.1"/>
    <property type="molecule type" value="Genomic_DNA"/>
</dbReference>